<dbReference type="EMBL" id="POSM01000023">
    <property type="protein sequence ID" value="PNH99817.1"/>
    <property type="molecule type" value="Genomic_DNA"/>
</dbReference>
<dbReference type="RefSeq" id="WP_102942016.1">
    <property type="nucleotide sequence ID" value="NZ_POSM01000023.1"/>
</dbReference>
<protein>
    <submittedName>
        <fullName evidence="1">DUF2960 domain-containing protein</fullName>
    </submittedName>
</protein>
<reference evidence="2 4" key="2">
    <citation type="submission" date="2018-06" db="EMBL/GenBank/DDBJ databases">
        <title>Freshwater and sediment microbial communities from various areas in North America, analyzing microbe dynamics in response to fracking.</title>
        <authorList>
            <person name="Lamendella R."/>
        </authorList>
    </citation>
    <scope>NUCLEOTIDE SEQUENCE [LARGE SCALE GENOMIC DNA]</scope>
    <source>
        <strain evidence="2 4">99A</strain>
    </source>
</reference>
<evidence type="ECO:0000313" key="2">
    <source>
        <dbReference type="EMBL" id="RAS61427.1"/>
    </source>
</evidence>
<comment type="caution">
    <text evidence="2">The sequence shown here is derived from an EMBL/GenBank/DDBJ whole genome shotgun (WGS) entry which is preliminary data.</text>
</comment>
<proteinExistence type="predicted"/>
<accession>A0A2J8GMT3</accession>
<evidence type="ECO:0000313" key="3">
    <source>
        <dbReference type="Proteomes" id="UP000236547"/>
    </source>
</evidence>
<dbReference type="InterPro" id="IPR021343">
    <property type="entry name" value="DUF2960"/>
</dbReference>
<dbReference type="Proteomes" id="UP000236547">
    <property type="component" value="Unassembled WGS sequence"/>
</dbReference>
<organism evidence="2 4">
    <name type="scientific">Vibrio diazotrophicus</name>
    <dbReference type="NCBI Taxonomy" id="685"/>
    <lineage>
        <taxon>Bacteria</taxon>
        <taxon>Pseudomonadati</taxon>
        <taxon>Pseudomonadota</taxon>
        <taxon>Gammaproteobacteria</taxon>
        <taxon>Vibrionales</taxon>
        <taxon>Vibrionaceae</taxon>
        <taxon>Vibrio</taxon>
    </lineage>
</organism>
<dbReference type="EMBL" id="QLTR01000018">
    <property type="protein sequence ID" value="RAS61427.1"/>
    <property type="molecule type" value="Genomic_DNA"/>
</dbReference>
<dbReference type="Proteomes" id="UP000248729">
    <property type="component" value="Unassembled WGS sequence"/>
</dbReference>
<name>A0A2J8GMT3_VIBDI</name>
<evidence type="ECO:0000313" key="4">
    <source>
        <dbReference type="Proteomes" id="UP000248729"/>
    </source>
</evidence>
<gene>
    <name evidence="1" type="ORF">C1O25_15110</name>
    <name evidence="2" type="ORF">DET48_11847</name>
</gene>
<keyword evidence="3" id="KW-1185">Reference proteome</keyword>
<reference evidence="1 3" key="1">
    <citation type="submission" date="2018-01" db="EMBL/GenBank/DDBJ databases">
        <title>Draft genome sequences of six Vibrio diazotrophicus strains isolated from deep-sea sediments of the Baltic Sea.</title>
        <authorList>
            <person name="Castillo D."/>
            <person name="Vandieken V."/>
            <person name="Chiang O."/>
            <person name="Middelboe M."/>
        </authorList>
    </citation>
    <scope>NUCLEOTIDE SEQUENCE [LARGE SCALE GENOMIC DNA]</scope>
    <source>
        <strain evidence="1 3">65.10M</strain>
    </source>
</reference>
<dbReference type="AlphaFoldDB" id="A0A2J8GMT3"/>
<sequence>MARTIIYTYKDEEKTLTFSYQQHRNIHEAVAEAEGIDITDFLKMEQQLELISDSKAVRNYRDNHFKKLGFGIITLKPKENLGVGKKPKPQVK</sequence>
<evidence type="ECO:0000313" key="1">
    <source>
        <dbReference type="EMBL" id="PNH99817.1"/>
    </source>
</evidence>
<dbReference type="STRING" id="1348635.GCA_000740015_02890"/>
<dbReference type="Pfam" id="PF11173">
    <property type="entry name" value="DUF2960"/>
    <property type="match status" value="1"/>
</dbReference>